<gene>
    <name evidence="2" type="ORF">CDES_02185</name>
</gene>
<dbReference type="EMBL" id="CP009220">
    <property type="protein sequence ID" value="ALC04898.1"/>
    <property type="molecule type" value="Genomic_DNA"/>
</dbReference>
<name>A0A0M5ILL5_9CORY</name>
<accession>A0A0M5ILL5</accession>
<dbReference type="KEGG" id="cdx:CDES_02185"/>
<organism evidence="2 3">
    <name type="scientific">Corynebacterium deserti GIMN1.010</name>
    <dbReference type="NCBI Taxonomy" id="931089"/>
    <lineage>
        <taxon>Bacteria</taxon>
        <taxon>Bacillati</taxon>
        <taxon>Actinomycetota</taxon>
        <taxon>Actinomycetes</taxon>
        <taxon>Mycobacteriales</taxon>
        <taxon>Corynebacteriaceae</taxon>
        <taxon>Corynebacterium</taxon>
    </lineage>
</organism>
<keyword evidence="1" id="KW-1133">Transmembrane helix</keyword>
<keyword evidence="1" id="KW-0812">Transmembrane</keyword>
<dbReference type="OrthoDB" id="4424949at2"/>
<reference evidence="2 3" key="1">
    <citation type="submission" date="2014-08" db="EMBL/GenBank/DDBJ databases">
        <title>Complete genome sequence of Corynebacterium deserti GIMN1.010 (=DSM 45689), isolated from desert sand in western China.</title>
        <authorList>
            <person name="Ruckert C."/>
            <person name="Albersmeier A."/>
            <person name="Kalinowski J."/>
        </authorList>
    </citation>
    <scope>NUCLEOTIDE SEQUENCE [LARGE SCALE GENOMIC DNA]</scope>
    <source>
        <strain evidence="2 3">GIMN1.010</strain>
    </source>
</reference>
<dbReference type="AlphaFoldDB" id="A0A0M5ILL5"/>
<dbReference type="PATRIC" id="fig|931089.4.peg.444"/>
<keyword evidence="3" id="KW-1185">Reference proteome</keyword>
<proteinExistence type="predicted"/>
<dbReference type="Proteomes" id="UP000068067">
    <property type="component" value="Chromosome"/>
</dbReference>
<dbReference type="RefSeq" id="WP_082353323.1">
    <property type="nucleotide sequence ID" value="NZ_CP009220.1"/>
</dbReference>
<keyword evidence="1" id="KW-0472">Membrane</keyword>
<evidence type="ECO:0000313" key="2">
    <source>
        <dbReference type="EMBL" id="ALC04898.1"/>
    </source>
</evidence>
<sequence length="270" mass="28389">MGVAKSRKSALPKVLLTIVVILLILVLVAEFGLRYMIGKQLKEEFQAQTANQGLTTTEEPSIAFGASPLLLGILRGSISEVTVDTPDTLQITDQNGTPSITGTPEATITLQGLGIRDTENPVADTLQLTTFAPDDFILATVQQQMAQTAGGDGANAGLAAQLVQELVKITDVTSDPANQSVEVEFTEGAARASLRPIILNGQLAFEVLDSQLFGFGLPEEVSQMLTDGVQSSIQDVAGGLQIQSIEVADGGINVTLTGDNINVRTLESVQ</sequence>
<evidence type="ECO:0000256" key="1">
    <source>
        <dbReference type="SAM" id="Phobius"/>
    </source>
</evidence>
<dbReference type="InterPro" id="IPR021373">
    <property type="entry name" value="DUF2993"/>
</dbReference>
<evidence type="ECO:0000313" key="3">
    <source>
        <dbReference type="Proteomes" id="UP000068067"/>
    </source>
</evidence>
<dbReference type="STRING" id="931089.CDES_02185"/>
<protein>
    <submittedName>
        <fullName evidence="2">Uncharacterized protein</fullName>
    </submittedName>
</protein>
<feature type="transmembrane region" description="Helical" evidence="1">
    <location>
        <begin position="14"/>
        <end position="33"/>
    </location>
</feature>
<dbReference type="Pfam" id="PF11209">
    <property type="entry name" value="LmeA"/>
    <property type="match status" value="1"/>
</dbReference>